<comment type="caution">
    <text evidence="2">The sequence shown here is derived from an EMBL/GenBank/DDBJ whole genome shotgun (WGS) entry which is preliminary data.</text>
</comment>
<dbReference type="PANTHER" id="PTHR47978">
    <property type="match status" value="1"/>
</dbReference>
<accession>A0A9D5H5T5</accession>
<dbReference type="Proteomes" id="UP001085076">
    <property type="component" value="Miscellaneous, Linkage group lg08"/>
</dbReference>
<name>A0A9D5H5T5_9LILI</name>
<dbReference type="GO" id="GO:0005525">
    <property type="term" value="F:GTP binding"/>
    <property type="evidence" value="ECO:0007669"/>
    <property type="project" value="InterPro"/>
</dbReference>
<dbReference type="GO" id="GO:0003924">
    <property type="term" value="F:GTPase activity"/>
    <property type="evidence" value="ECO:0007669"/>
    <property type="project" value="InterPro"/>
</dbReference>
<keyword evidence="1" id="KW-0547">Nucleotide-binding</keyword>
<evidence type="ECO:0000313" key="3">
    <source>
        <dbReference type="Proteomes" id="UP001085076"/>
    </source>
</evidence>
<dbReference type="Gene3D" id="3.40.50.300">
    <property type="entry name" value="P-loop containing nucleotide triphosphate hydrolases"/>
    <property type="match status" value="1"/>
</dbReference>
<dbReference type="Pfam" id="PF00071">
    <property type="entry name" value="Ras"/>
    <property type="match status" value="1"/>
</dbReference>
<dbReference type="InterPro" id="IPR001806">
    <property type="entry name" value="Small_GTPase"/>
</dbReference>
<dbReference type="AlphaFoldDB" id="A0A9D5H5T5"/>
<proteinExistence type="predicted"/>
<evidence type="ECO:0000313" key="2">
    <source>
        <dbReference type="EMBL" id="KAJ0964486.1"/>
    </source>
</evidence>
<dbReference type="InterPro" id="IPR027417">
    <property type="entry name" value="P-loop_NTPase"/>
</dbReference>
<dbReference type="SUPFAM" id="SSF52540">
    <property type="entry name" value="P-loop containing nucleoside triphosphate hydrolases"/>
    <property type="match status" value="1"/>
</dbReference>
<protein>
    <submittedName>
        <fullName evidence="2">Uncharacterized protein</fullName>
    </submittedName>
</protein>
<organism evidence="2 3">
    <name type="scientific">Dioscorea zingiberensis</name>
    <dbReference type="NCBI Taxonomy" id="325984"/>
    <lineage>
        <taxon>Eukaryota</taxon>
        <taxon>Viridiplantae</taxon>
        <taxon>Streptophyta</taxon>
        <taxon>Embryophyta</taxon>
        <taxon>Tracheophyta</taxon>
        <taxon>Spermatophyta</taxon>
        <taxon>Magnoliopsida</taxon>
        <taxon>Liliopsida</taxon>
        <taxon>Dioscoreales</taxon>
        <taxon>Dioscoreaceae</taxon>
        <taxon>Dioscorea</taxon>
    </lineage>
</organism>
<reference evidence="2" key="1">
    <citation type="submission" date="2021-03" db="EMBL/GenBank/DDBJ databases">
        <authorList>
            <person name="Li Z."/>
            <person name="Yang C."/>
        </authorList>
    </citation>
    <scope>NUCLEOTIDE SEQUENCE</scope>
    <source>
        <strain evidence="2">Dzin_1.0</strain>
        <tissue evidence="2">Leaf</tissue>
    </source>
</reference>
<reference evidence="2" key="2">
    <citation type="journal article" date="2022" name="Hortic Res">
        <title>The genome of Dioscorea zingiberensis sheds light on the biosynthesis, origin and evolution of the medicinally important diosgenin saponins.</title>
        <authorList>
            <person name="Li Y."/>
            <person name="Tan C."/>
            <person name="Li Z."/>
            <person name="Guo J."/>
            <person name="Li S."/>
            <person name="Chen X."/>
            <person name="Wang C."/>
            <person name="Dai X."/>
            <person name="Yang H."/>
            <person name="Song W."/>
            <person name="Hou L."/>
            <person name="Xu J."/>
            <person name="Tong Z."/>
            <person name="Xu A."/>
            <person name="Yuan X."/>
            <person name="Wang W."/>
            <person name="Yang Q."/>
            <person name="Chen L."/>
            <person name="Sun Z."/>
            <person name="Wang K."/>
            <person name="Pan B."/>
            <person name="Chen J."/>
            <person name="Bao Y."/>
            <person name="Liu F."/>
            <person name="Qi X."/>
            <person name="Gang D.R."/>
            <person name="Wen J."/>
            <person name="Li J."/>
        </authorList>
    </citation>
    <scope>NUCLEOTIDE SEQUENCE</scope>
    <source>
        <strain evidence="2">Dzin_1.0</strain>
    </source>
</reference>
<sequence length="172" mass="19944">MDVLSLGRDLSQNYLTGPLPEFMWDVGGDQRHLDHVPIACKDAVAILIMFDLTSRSTLNNAINWYRRGRKWNKTAIPVLIGTKFDDFVQLPLEMQWTVVNEARASAKACEVGLDRRMSRNENIELKEKKSKQGESLNWTDYLSFEFTQDPQVEVKQLDEDEFYVKVLCEQKL</sequence>
<gene>
    <name evidence="2" type="ORF">J5N97_025624</name>
</gene>
<dbReference type="OrthoDB" id="6585768at2759"/>
<evidence type="ECO:0000256" key="1">
    <source>
        <dbReference type="ARBA" id="ARBA00022741"/>
    </source>
</evidence>
<dbReference type="EMBL" id="JAGGNH010000008">
    <property type="protein sequence ID" value="KAJ0964486.1"/>
    <property type="molecule type" value="Genomic_DNA"/>
</dbReference>
<keyword evidence="3" id="KW-1185">Reference proteome</keyword>